<dbReference type="InterPro" id="IPR040420">
    <property type="entry name" value="At1g76660-like"/>
</dbReference>
<dbReference type="AlphaFoldDB" id="A0A7J7MS38"/>
<protein>
    <submittedName>
        <fullName evidence="2">Uncharacterized protein</fullName>
    </submittedName>
</protein>
<sequence>MMRGVNSSVETVNAAATAIITAEGRIQQATVEKRRWASCWSGYWCFGSQSHRHGKRIVHAVLIPEPTMPGSGPIPISENQTHAPTTVRPFIAPPSSPASFLQSEPASSTHSPTGLLSFTSLSADMYCPDSNPIFAVGPYANDLQLVSPPVFSTYTTEPNTAPVTPPSDTPHFTTPPSPEVPFARVMSSSLDCNNRNSGSCQKFPLSHYEFQSYHLYPGSPVGNLISPSSVMSESGTTSPYLDREFSSGGHSLLEFRTGDPPSLWNFKGLSSYKWVPRQSSGSLTPDGAGPNSGDSFLLENGFVSNETVIDHRVSFELTAKEVIRCMEKESVKIATTERDGLSSQAESDEYPAGENSSNAAETSIVNGEPRHRQQPSLTTIGSVREFKFENTDGGNSDWWDNEKVVTKEVGHHDNWTFFPMIQPGVS</sequence>
<gene>
    <name evidence="2" type="ORF">GIB67_037288</name>
</gene>
<proteinExistence type="predicted"/>
<comment type="caution">
    <text evidence="2">The sequence shown here is derived from an EMBL/GenBank/DDBJ whole genome shotgun (WGS) entry which is preliminary data.</text>
</comment>
<evidence type="ECO:0000313" key="3">
    <source>
        <dbReference type="Proteomes" id="UP000541444"/>
    </source>
</evidence>
<name>A0A7J7MS38_9MAGN</name>
<feature type="region of interest" description="Disordered" evidence="1">
    <location>
        <begin position="86"/>
        <end position="107"/>
    </location>
</feature>
<dbReference type="Proteomes" id="UP000541444">
    <property type="component" value="Unassembled WGS sequence"/>
</dbReference>
<feature type="region of interest" description="Disordered" evidence="1">
    <location>
        <begin position="335"/>
        <end position="378"/>
    </location>
</feature>
<reference evidence="2 3" key="1">
    <citation type="journal article" date="2020" name="IScience">
        <title>Genome Sequencing of the Endangered Kingdonia uniflora (Circaeasteraceae, Ranunculales) Reveals Potential Mechanisms of Evolutionary Specialization.</title>
        <authorList>
            <person name="Sun Y."/>
            <person name="Deng T."/>
            <person name="Zhang A."/>
            <person name="Moore M.J."/>
            <person name="Landis J.B."/>
            <person name="Lin N."/>
            <person name="Zhang H."/>
            <person name="Zhang X."/>
            <person name="Huang J."/>
            <person name="Zhang X."/>
            <person name="Sun H."/>
            <person name="Wang H."/>
        </authorList>
    </citation>
    <scope>NUCLEOTIDE SEQUENCE [LARGE SCALE GENOMIC DNA]</scope>
    <source>
        <strain evidence="2">TB1705</strain>
        <tissue evidence="2">Leaf</tissue>
    </source>
</reference>
<dbReference type="EMBL" id="JACGCM010001272">
    <property type="protein sequence ID" value="KAF6157715.1"/>
    <property type="molecule type" value="Genomic_DNA"/>
</dbReference>
<keyword evidence="3" id="KW-1185">Reference proteome</keyword>
<organism evidence="2 3">
    <name type="scientific">Kingdonia uniflora</name>
    <dbReference type="NCBI Taxonomy" id="39325"/>
    <lineage>
        <taxon>Eukaryota</taxon>
        <taxon>Viridiplantae</taxon>
        <taxon>Streptophyta</taxon>
        <taxon>Embryophyta</taxon>
        <taxon>Tracheophyta</taxon>
        <taxon>Spermatophyta</taxon>
        <taxon>Magnoliopsida</taxon>
        <taxon>Ranunculales</taxon>
        <taxon>Circaeasteraceae</taxon>
        <taxon>Kingdonia</taxon>
    </lineage>
</organism>
<dbReference type="PANTHER" id="PTHR31798:SF10">
    <property type="entry name" value="OS02G0822000 PROTEIN"/>
    <property type="match status" value="1"/>
</dbReference>
<dbReference type="OrthoDB" id="1927968at2759"/>
<dbReference type="PANTHER" id="PTHR31798">
    <property type="entry name" value="HYDROXYPROLINE-RICH GLYCOPROTEIN-LIKE"/>
    <property type="match status" value="1"/>
</dbReference>
<accession>A0A7J7MS38</accession>
<evidence type="ECO:0000256" key="1">
    <source>
        <dbReference type="SAM" id="MobiDB-lite"/>
    </source>
</evidence>
<feature type="compositionally biased region" description="Polar residues" evidence="1">
    <location>
        <begin position="354"/>
        <end position="365"/>
    </location>
</feature>
<evidence type="ECO:0000313" key="2">
    <source>
        <dbReference type="EMBL" id="KAF6157715.1"/>
    </source>
</evidence>